<dbReference type="EC" id="4.2.3.19" evidence="6"/>
<evidence type="ECO:0000256" key="3">
    <source>
        <dbReference type="ARBA" id="ARBA00022842"/>
    </source>
</evidence>
<name>A0A2P2L7M5_RHIMU</name>
<accession>A0A2P2L7M5</accession>
<dbReference type="InterPro" id="IPR001906">
    <property type="entry name" value="Terpene_synth_N"/>
</dbReference>
<sequence>MSLNPIVPTTTPMSAIGKEPALNSVSGVDKIFLNIDGTKERINKMFDNIELSVSSYDTAWVAMVPSPNSPKTPCFPQCVKWIAENQFSDGSWGLPHHHPLLVKDTLSSTLACILALKQWDIGEEQINKGLQFIELNSSSIMDVNQHIPIGFDIIFPGMIEYAKDMNLNLPLKSTDIDIMLRRRDLELRRGHDKNLEGRKAYLAYVSEGIGKLQDWEMVMKYQRMNGSLFNSPSTTAAAASHLHDAKCLHYLHWVLEKFGNAVPTIYPLHIYARLRMVDTLEWLGIDQHFKKEIELVSDETYRYWLQGEEEIFSDATTCAMAFRLLRANGYNVSSDILSQFSKDHFFNSFRGYLGDLEAALEIHRASEIVYSDESLLEKQLSWTRHYLKEELLNGSAYSDRPCKYFTSEVFDVLNFPHHADLVCLANRRHIEHYNADDTRILKSSYRCSNIRNKDFLKLAVEDFNICQSIQRKELEHLGRWVVETELDKLQFARQKLGYCYFSAAATLPAPELSDARLSWAKNGVLTTVVDDFFDVGGSEEELMNLVQLLQKWDVNKSTDCCSKKVEIIFEAIQSTIFEIGDKALKWQGRNVMSHVIEVWVALVKSMLREAQWSSNGSAPTLDEYMENGYLSFALGPIVLPALYFVGPRLSEEVVRSPELHNIYRVMSTCGRLLNDWRGFQRECEQGKLNAVSLHMIRGSAAVTEEQAIGKIRSMIDDQRRQLLKLVLQEKDSTIPRPCRDLFWNMTRVLHLFYMKDDGFTKTEMVNAVKAVINEPIKLNELRKPRVGEP</sequence>
<dbReference type="Gene3D" id="1.50.10.160">
    <property type="match status" value="1"/>
</dbReference>
<comment type="cofactor">
    <cofactor evidence="1">
        <name>Mg(2+)</name>
        <dbReference type="ChEBI" id="CHEBI:18420"/>
    </cofactor>
</comment>
<dbReference type="EMBL" id="GGEC01033485">
    <property type="protein sequence ID" value="MBX13969.1"/>
    <property type="molecule type" value="Transcribed_RNA"/>
</dbReference>
<evidence type="ECO:0000259" key="7">
    <source>
        <dbReference type="Pfam" id="PF01397"/>
    </source>
</evidence>
<dbReference type="SUPFAM" id="SSF48576">
    <property type="entry name" value="Terpenoid synthases"/>
    <property type="match status" value="1"/>
</dbReference>
<dbReference type="GO" id="GO:0009899">
    <property type="term" value="F:ent-kaurene synthase activity"/>
    <property type="evidence" value="ECO:0007669"/>
    <property type="project" value="UniProtKB-EC"/>
</dbReference>
<evidence type="ECO:0000256" key="5">
    <source>
        <dbReference type="ARBA" id="ARBA00050853"/>
    </source>
</evidence>
<dbReference type="Gene3D" id="1.10.600.10">
    <property type="entry name" value="Farnesyl Diphosphate Synthase"/>
    <property type="match status" value="1"/>
</dbReference>
<evidence type="ECO:0000256" key="4">
    <source>
        <dbReference type="ARBA" id="ARBA00023239"/>
    </source>
</evidence>
<feature type="domain" description="Terpene synthase metal-binding" evidence="8">
    <location>
        <begin position="484"/>
        <end position="720"/>
    </location>
</feature>
<evidence type="ECO:0000256" key="2">
    <source>
        <dbReference type="ARBA" id="ARBA00022723"/>
    </source>
</evidence>
<dbReference type="InterPro" id="IPR005630">
    <property type="entry name" value="Terpene_synthase_metal-bd"/>
</dbReference>
<dbReference type="Gene3D" id="1.50.10.130">
    <property type="entry name" value="Terpene synthase, N-terminal domain"/>
    <property type="match status" value="1"/>
</dbReference>
<keyword evidence="3" id="KW-0460">Magnesium</keyword>
<dbReference type="GO" id="GO:0009507">
    <property type="term" value="C:chloroplast"/>
    <property type="evidence" value="ECO:0007669"/>
    <property type="project" value="TreeGrafter"/>
</dbReference>
<dbReference type="InterPro" id="IPR008949">
    <property type="entry name" value="Isoprenoid_synthase_dom_sf"/>
</dbReference>
<dbReference type="FunFam" id="1.10.600.10:FF:000005">
    <property type="entry name" value="Ent-kaur-16-ene synthase, chloroplastic"/>
    <property type="match status" value="1"/>
</dbReference>
<dbReference type="InterPro" id="IPR050148">
    <property type="entry name" value="Terpene_synthase-like"/>
</dbReference>
<evidence type="ECO:0000259" key="8">
    <source>
        <dbReference type="Pfam" id="PF03936"/>
    </source>
</evidence>
<dbReference type="InterPro" id="IPR044814">
    <property type="entry name" value="Terpene_cyclase_plant_C1"/>
</dbReference>
<dbReference type="PANTHER" id="PTHR31739:SF3">
    <property type="entry name" value="ENT-KAUR-16-ENE SYNTHASE, CHLOROPLASTIC"/>
    <property type="match status" value="1"/>
</dbReference>
<protein>
    <recommendedName>
        <fullName evidence="6">ent-kaurene synthase</fullName>
        <ecNumber evidence="6">4.2.3.19</ecNumber>
    </recommendedName>
</protein>
<dbReference type="InterPro" id="IPR008930">
    <property type="entry name" value="Terpenoid_cyclase/PrenylTrfase"/>
</dbReference>
<dbReference type="CDD" id="cd00684">
    <property type="entry name" value="Terpene_cyclase_plant_C1"/>
    <property type="match status" value="1"/>
</dbReference>
<evidence type="ECO:0000256" key="1">
    <source>
        <dbReference type="ARBA" id="ARBA00001946"/>
    </source>
</evidence>
<reference evidence="9" key="1">
    <citation type="submission" date="2018-02" db="EMBL/GenBank/DDBJ databases">
        <title>Rhizophora mucronata_Transcriptome.</title>
        <authorList>
            <person name="Meera S.P."/>
            <person name="Sreeshan A."/>
            <person name="Augustine A."/>
        </authorList>
    </citation>
    <scope>NUCLEOTIDE SEQUENCE</scope>
    <source>
        <tissue evidence="9">Leaf</tissue>
    </source>
</reference>
<evidence type="ECO:0000313" key="9">
    <source>
        <dbReference type="EMBL" id="MBX13969.1"/>
    </source>
</evidence>
<dbReference type="FunFam" id="1.50.10.160:FF:000002">
    <property type="entry name" value="cis-abienol synthase, chloroplastic"/>
    <property type="match status" value="1"/>
</dbReference>
<keyword evidence="4" id="KW-0456">Lyase</keyword>
<proteinExistence type="predicted"/>
<dbReference type="AlphaFoldDB" id="A0A2P2L7M5"/>
<comment type="catalytic activity">
    <reaction evidence="5">
        <text>ent-copalyl diphosphate = ent-kaur-16-ene + diphosphate</text>
        <dbReference type="Rhea" id="RHEA:22220"/>
        <dbReference type="ChEBI" id="CHEBI:15415"/>
        <dbReference type="ChEBI" id="CHEBI:33019"/>
        <dbReference type="ChEBI" id="CHEBI:58553"/>
        <dbReference type="EC" id="4.2.3.19"/>
    </reaction>
    <physiologicalReaction direction="left-to-right" evidence="5">
        <dbReference type="Rhea" id="RHEA:22221"/>
    </physiologicalReaction>
</comment>
<feature type="domain" description="Terpene synthase N-terminal" evidence="7">
    <location>
        <begin position="214"/>
        <end position="395"/>
    </location>
</feature>
<dbReference type="Pfam" id="PF03936">
    <property type="entry name" value="Terpene_synth_C"/>
    <property type="match status" value="1"/>
</dbReference>
<keyword evidence="2" id="KW-0479">Metal-binding</keyword>
<dbReference type="InterPro" id="IPR036965">
    <property type="entry name" value="Terpene_synth_N_sf"/>
</dbReference>
<dbReference type="SFLD" id="SFLDG01014">
    <property type="entry name" value="Terpene_Cyclase_Like_1_N-term"/>
    <property type="match status" value="1"/>
</dbReference>
<organism evidence="9">
    <name type="scientific">Rhizophora mucronata</name>
    <name type="common">Asiatic mangrove</name>
    <dbReference type="NCBI Taxonomy" id="61149"/>
    <lineage>
        <taxon>Eukaryota</taxon>
        <taxon>Viridiplantae</taxon>
        <taxon>Streptophyta</taxon>
        <taxon>Embryophyta</taxon>
        <taxon>Tracheophyta</taxon>
        <taxon>Spermatophyta</taxon>
        <taxon>Magnoliopsida</taxon>
        <taxon>eudicotyledons</taxon>
        <taxon>Gunneridae</taxon>
        <taxon>Pentapetalae</taxon>
        <taxon>rosids</taxon>
        <taxon>fabids</taxon>
        <taxon>Malpighiales</taxon>
        <taxon>Rhizophoraceae</taxon>
        <taxon>Rhizophora</taxon>
    </lineage>
</organism>
<dbReference type="SUPFAM" id="SSF48239">
    <property type="entry name" value="Terpenoid cyclases/Protein prenyltransferases"/>
    <property type="match status" value="2"/>
</dbReference>
<dbReference type="GO" id="GO:0000287">
    <property type="term" value="F:magnesium ion binding"/>
    <property type="evidence" value="ECO:0007669"/>
    <property type="project" value="InterPro"/>
</dbReference>
<evidence type="ECO:0000256" key="6">
    <source>
        <dbReference type="ARBA" id="ARBA00066670"/>
    </source>
</evidence>
<dbReference type="PANTHER" id="PTHR31739">
    <property type="entry name" value="ENT-COPALYL DIPHOSPHATE SYNTHASE, CHLOROPLASTIC"/>
    <property type="match status" value="1"/>
</dbReference>
<dbReference type="Pfam" id="PF01397">
    <property type="entry name" value="Terpene_synth"/>
    <property type="match status" value="1"/>
</dbReference>
<dbReference type="FunFam" id="1.50.10.130:FF:000002">
    <property type="entry name" value="Ent-copalyl diphosphate synthase, chloroplastic"/>
    <property type="match status" value="1"/>
</dbReference>
<dbReference type="GO" id="GO:0009686">
    <property type="term" value="P:gibberellin biosynthetic process"/>
    <property type="evidence" value="ECO:0007669"/>
    <property type="project" value="TreeGrafter"/>
</dbReference>